<comment type="caution">
    <text evidence="1">The sequence shown here is derived from an EMBL/GenBank/DDBJ whole genome shotgun (WGS) entry which is preliminary data.</text>
</comment>
<organism evidence="1 2">
    <name type="scientific">Chaenocephalus aceratus</name>
    <name type="common">Blackfin icefish</name>
    <name type="synonym">Chaenichthys aceratus</name>
    <dbReference type="NCBI Taxonomy" id="36190"/>
    <lineage>
        <taxon>Eukaryota</taxon>
        <taxon>Metazoa</taxon>
        <taxon>Chordata</taxon>
        <taxon>Craniata</taxon>
        <taxon>Vertebrata</taxon>
        <taxon>Euteleostomi</taxon>
        <taxon>Actinopterygii</taxon>
        <taxon>Neopterygii</taxon>
        <taxon>Teleostei</taxon>
        <taxon>Neoteleostei</taxon>
        <taxon>Acanthomorphata</taxon>
        <taxon>Eupercaria</taxon>
        <taxon>Perciformes</taxon>
        <taxon>Notothenioidei</taxon>
        <taxon>Channichthyidae</taxon>
        <taxon>Chaenocephalus</taxon>
    </lineage>
</organism>
<keyword evidence="2" id="KW-1185">Reference proteome</keyword>
<gene>
    <name evidence="1" type="ORF">KUCAC02_028515</name>
</gene>
<sequence length="293" mass="32472">MATSKKASQKEVTDESLWRLFQSQDFLQMLENHSLFTQLLKDSEHGEEDTFVAAQKEIESKEIDHKETLSTEETVSTVMVHGVGSNNTSETEKEEEGTQVKTEEEFELSSEENPAGPDMSKDTNMPNTVEKITNLNMETDMDTTKDKGTQQGSPGSKSRVPKAEDLDEMMDIGTVEQGEQEAQMKEEQENHLMEEDCSHSPAIFNTGRDISSPATEVKGIKVVNLLIPRLDTVRENAADQPIRSSPSPPLVKVKDEPIDEDYDQALISSTANVKDEPNIAKVGHKPSDGSVMS</sequence>
<reference evidence="1" key="1">
    <citation type="submission" date="2022-05" db="EMBL/GenBank/DDBJ databases">
        <title>Chromosome-level genome of Chaenocephalus aceratus.</title>
        <authorList>
            <person name="Park H."/>
        </authorList>
    </citation>
    <scope>NUCLEOTIDE SEQUENCE</scope>
    <source>
        <strain evidence="1">KU_202001</strain>
    </source>
</reference>
<dbReference type="EMBL" id="CM043793">
    <property type="protein sequence ID" value="KAI4820541.1"/>
    <property type="molecule type" value="Genomic_DNA"/>
</dbReference>
<accession>A0ACB9X3Y7</accession>
<name>A0ACB9X3Y7_CHAAC</name>
<protein>
    <submittedName>
        <fullName evidence="1">Uncharacterized protein</fullName>
    </submittedName>
</protein>
<evidence type="ECO:0000313" key="2">
    <source>
        <dbReference type="Proteomes" id="UP001057452"/>
    </source>
</evidence>
<proteinExistence type="predicted"/>
<dbReference type="Proteomes" id="UP001057452">
    <property type="component" value="Chromosome 9"/>
</dbReference>
<evidence type="ECO:0000313" key="1">
    <source>
        <dbReference type="EMBL" id="KAI4820541.1"/>
    </source>
</evidence>